<sequence>MNGEKSRYTHILFDLDGTLSDPKEGITGSVQYALKALGIDEPDADKLEPFIGPPLKDSFQEFYGLNEEQADFAVQKYRERFKEQGIFENTLYPGMKELLKRLNEAGCVLAVASSKPEVFVNRILNFFGIGDCFKVVVGSELDGTRSRKEEVVSEALGRLFPDENVPYESIAMVGDRKFDISGALEFGLHPIGAAYGYAGEGELEAAGAEYIAENVEDLGLFLLAGKM</sequence>
<dbReference type="AlphaFoldDB" id="A0A3E3I8Y4"/>
<evidence type="ECO:0000313" key="2">
    <source>
        <dbReference type="Proteomes" id="UP000260812"/>
    </source>
</evidence>
<name>A0A3E3I8Y4_9FIRM</name>
<dbReference type="GO" id="GO:0004713">
    <property type="term" value="F:protein tyrosine kinase activity"/>
    <property type="evidence" value="ECO:0007669"/>
    <property type="project" value="TreeGrafter"/>
</dbReference>
<dbReference type="InterPro" id="IPR050155">
    <property type="entry name" value="HAD-like_hydrolase_sf"/>
</dbReference>
<dbReference type="Gene3D" id="3.40.50.1000">
    <property type="entry name" value="HAD superfamily/HAD-like"/>
    <property type="match status" value="1"/>
</dbReference>
<dbReference type="RefSeq" id="WP_117544098.1">
    <property type="nucleotide sequence ID" value="NZ_QVLV01000003.1"/>
</dbReference>
<accession>A0A3E3I8Y4</accession>
<reference evidence="1" key="1">
    <citation type="submission" date="2018-08" db="EMBL/GenBank/DDBJ databases">
        <title>A genome reference for cultivated species of the human gut microbiota.</title>
        <authorList>
            <person name="Zou Y."/>
            <person name="Xue W."/>
            <person name="Luo G."/>
        </authorList>
    </citation>
    <scope>NUCLEOTIDE SEQUENCE [LARGE SCALE GENOMIC DNA]</scope>
    <source>
        <strain evidence="1">TF05-5AC</strain>
    </source>
</reference>
<dbReference type="GeneID" id="97986438"/>
<proteinExistence type="predicted"/>
<dbReference type="EMBL" id="QVLV01000003">
    <property type="protein sequence ID" value="RGE63501.1"/>
    <property type="molecule type" value="Genomic_DNA"/>
</dbReference>
<keyword evidence="1" id="KW-0378">Hydrolase</keyword>
<gene>
    <name evidence="1" type="ORF">DXC51_05980</name>
</gene>
<evidence type="ECO:0000313" key="1">
    <source>
        <dbReference type="EMBL" id="RGE63501.1"/>
    </source>
</evidence>
<dbReference type="GO" id="GO:0005829">
    <property type="term" value="C:cytosol"/>
    <property type="evidence" value="ECO:0007669"/>
    <property type="project" value="TreeGrafter"/>
</dbReference>
<dbReference type="SUPFAM" id="SSF56784">
    <property type="entry name" value="HAD-like"/>
    <property type="match status" value="1"/>
</dbReference>
<comment type="caution">
    <text evidence="1">The sequence shown here is derived from an EMBL/GenBank/DDBJ whole genome shotgun (WGS) entry which is preliminary data.</text>
</comment>
<dbReference type="SFLD" id="SFLDS00003">
    <property type="entry name" value="Haloacid_Dehalogenase"/>
    <property type="match status" value="1"/>
</dbReference>
<protein>
    <submittedName>
        <fullName evidence="1">HAD family hydrolase</fullName>
    </submittedName>
</protein>
<dbReference type="PANTHER" id="PTHR43434">
    <property type="entry name" value="PHOSPHOGLYCOLATE PHOSPHATASE"/>
    <property type="match status" value="1"/>
</dbReference>
<organism evidence="1 2">
    <name type="scientific">Eisenbergiella massiliensis</name>
    <dbReference type="NCBI Taxonomy" id="1720294"/>
    <lineage>
        <taxon>Bacteria</taxon>
        <taxon>Bacillati</taxon>
        <taxon>Bacillota</taxon>
        <taxon>Clostridia</taxon>
        <taxon>Lachnospirales</taxon>
        <taxon>Lachnospiraceae</taxon>
        <taxon>Eisenbergiella</taxon>
    </lineage>
</organism>
<dbReference type="InterPro" id="IPR023214">
    <property type="entry name" value="HAD_sf"/>
</dbReference>
<keyword evidence="2" id="KW-1185">Reference proteome</keyword>
<dbReference type="Pfam" id="PF13419">
    <property type="entry name" value="HAD_2"/>
    <property type="match status" value="1"/>
</dbReference>
<dbReference type="InterPro" id="IPR041492">
    <property type="entry name" value="HAD_2"/>
</dbReference>
<dbReference type="PANTHER" id="PTHR43434:SF20">
    <property type="entry name" value="5'-NUCLEOTIDASE"/>
    <property type="match status" value="1"/>
</dbReference>
<dbReference type="SFLD" id="SFLDG01129">
    <property type="entry name" value="C1.5:_HAD__Beta-PGM__Phosphata"/>
    <property type="match status" value="1"/>
</dbReference>
<dbReference type="Gene3D" id="1.10.150.240">
    <property type="entry name" value="Putative phosphatase, domain 2"/>
    <property type="match status" value="1"/>
</dbReference>
<dbReference type="InterPro" id="IPR023198">
    <property type="entry name" value="PGP-like_dom2"/>
</dbReference>
<dbReference type="InterPro" id="IPR036412">
    <property type="entry name" value="HAD-like_sf"/>
</dbReference>
<dbReference type="Proteomes" id="UP000260812">
    <property type="component" value="Unassembled WGS sequence"/>
</dbReference>
<dbReference type="SFLD" id="SFLDG01135">
    <property type="entry name" value="C1.5.6:_HAD__Beta-PGM__Phospha"/>
    <property type="match status" value="1"/>
</dbReference>
<dbReference type="GO" id="GO:0016787">
    <property type="term" value="F:hydrolase activity"/>
    <property type="evidence" value="ECO:0007669"/>
    <property type="project" value="UniProtKB-KW"/>
</dbReference>